<keyword evidence="2" id="KW-1185">Reference proteome</keyword>
<evidence type="ECO:0000313" key="2">
    <source>
        <dbReference type="Proteomes" id="UP000602181"/>
    </source>
</evidence>
<accession>A0ABR7ACW6</accession>
<dbReference type="RefSeq" id="WP_147437522.1">
    <property type="nucleotide sequence ID" value="NZ_JACOIH010000005.1"/>
</dbReference>
<dbReference type="EMBL" id="JACOIH010000005">
    <property type="protein sequence ID" value="MBC3938285.1"/>
    <property type="molecule type" value="Genomic_DNA"/>
</dbReference>
<reference evidence="1 2" key="1">
    <citation type="submission" date="2020-08" db="EMBL/GenBank/DDBJ databases">
        <authorList>
            <person name="Liu C."/>
            <person name="Sun Q."/>
        </authorList>
    </citation>
    <scope>NUCLEOTIDE SEQUENCE [LARGE SCALE GENOMIC DNA]</scope>
    <source>
        <strain evidence="1 2">22A2-44</strain>
    </source>
</reference>
<evidence type="ECO:0000313" key="1">
    <source>
        <dbReference type="EMBL" id="MBC3938285.1"/>
    </source>
</evidence>
<organism evidence="1 2">
    <name type="scientific">Anaerotruncus massiliensis</name>
    <name type="common">ex Togo et al. 2019</name>
    <dbReference type="NCBI Taxonomy" id="1673720"/>
    <lineage>
        <taxon>Bacteria</taxon>
        <taxon>Bacillati</taxon>
        <taxon>Bacillota</taxon>
        <taxon>Clostridia</taxon>
        <taxon>Eubacteriales</taxon>
        <taxon>Oscillospiraceae</taxon>
        <taxon>Anaerotruncus</taxon>
    </lineage>
</organism>
<protein>
    <recommendedName>
        <fullName evidence="3">Tail protein</fullName>
    </recommendedName>
</protein>
<name>A0ABR7ACW6_9FIRM</name>
<comment type="caution">
    <text evidence="1">The sequence shown here is derived from an EMBL/GenBank/DDBJ whole genome shotgun (WGS) entry which is preliminary data.</text>
</comment>
<proteinExistence type="predicted"/>
<dbReference type="Proteomes" id="UP000602181">
    <property type="component" value="Unassembled WGS sequence"/>
</dbReference>
<evidence type="ECO:0008006" key="3">
    <source>
        <dbReference type="Google" id="ProtNLM"/>
    </source>
</evidence>
<sequence length="270" mass="29510">MANYNVLTLSEPVTDFVATTSPETINVQCSLTEDAQRKKVWAVCKAGEIPEHPYDGVRVQMDIVGEWSITEMGLGALVRLDYTDGTYSNWQIVDVDHAYPGCATLMLHCPSEAMKFGHAGDGVYTTLTYKTSKVNVRCEELYNSLIEDVKSKIVRSAFAYQYYINSSSTTPSVNSIDAYVALPGRGEVEAGFSYLDSEAKRTAYSADGLAVPYLLRDTAAALKVQLVTEVGGFSNGTDSTANYIRPILNISKDARFTTVPNSDGSFNLIL</sequence>
<gene>
    <name evidence="1" type="ORF">H8R05_05145</name>
</gene>